<feature type="compositionally biased region" description="Polar residues" evidence="1">
    <location>
        <begin position="155"/>
        <end position="173"/>
    </location>
</feature>
<name>A0A1R3H6I4_9ROSI</name>
<reference evidence="4" key="1">
    <citation type="submission" date="2013-09" db="EMBL/GenBank/DDBJ databases">
        <title>Corchorus olitorius genome sequencing.</title>
        <authorList>
            <person name="Alam M."/>
            <person name="Haque M.S."/>
            <person name="Islam M.S."/>
            <person name="Emdad E.M."/>
            <person name="Islam M.M."/>
            <person name="Ahmed B."/>
            <person name="Halim A."/>
            <person name="Hossen Q.M.M."/>
            <person name="Hossain M.Z."/>
            <person name="Ahmed R."/>
            <person name="Khan M.M."/>
            <person name="Islam R."/>
            <person name="Rashid M.M."/>
            <person name="Khan S.A."/>
            <person name="Rahman M.S."/>
            <person name="Alam M."/>
            <person name="Yahiya A.S."/>
            <person name="Khan M.S."/>
            <person name="Azam M.S."/>
            <person name="Haque T."/>
            <person name="Lashkar M.Z.H."/>
            <person name="Akhand A.I."/>
            <person name="Morshed G."/>
            <person name="Roy S."/>
            <person name="Uddin K.S."/>
            <person name="Rabeya T."/>
            <person name="Hossain A.S."/>
            <person name="Chowdhury A."/>
            <person name="Snigdha A.R."/>
            <person name="Mortoza M.S."/>
            <person name="Matin S.A."/>
            <person name="Hoque S.M.E."/>
            <person name="Islam M.K."/>
            <person name="Roy D.K."/>
            <person name="Haider R."/>
            <person name="Moosa M.M."/>
            <person name="Elias S.M."/>
            <person name="Hasan A.M."/>
            <person name="Jahan S."/>
            <person name="Shafiuddin M."/>
            <person name="Mahmood N."/>
            <person name="Shommy N.S."/>
        </authorList>
    </citation>
    <scope>NUCLEOTIDE SEQUENCE [LARGE SCALE GENOMIC DNA]</scope>
    <source>
        <strain evidence="4">cv. O-4</strain>
    </source>
</reference>
<feature type="region of interest" description="Disordered" evidence="1">
    <location>
        <begin position="89"/>
        <end position="125"/>
    </location>
</feature>
<gene>
    <name evidence="3" type="ORF">COLO4_30908</name>
</gene>
<feature type="domain" description="Brf1 TBP-binding" evidence="2">
    <location>
        <begin position="34"/>
        <end position="139"/>
    </location>
</feature>
<feature type="compositionally biased region" description="Basic and acidic residues" evidence="1">
    <location>
        <begin position="110"/>
        <end position="124"/>
    </location>
</feature>
<dbReference type="Gene3D" id="1.20.5.650">
    <property type="entry name" value="Single helix bin"/>
    <property type="match status" value="1"/>
</dbReference>
<proteinExistence type="predicted"/>
<dbReference type="AlphaFoldDB" id="A0A1R3H6I4"/>
<evidence type="ECO:0000313" key="4">
    <source>
        <dbReference type="Proteomes" id="UP000187203"/>
    </source>
</evidence>
<feature type="compositionally biased region" description="Acidic residues" evidence="1">
    <location>
        <begin position="179"/>
        <end position="192"/>
    </location>
</feature>
<dbReference type="OrthoDB" id="1435073at2759"/>
<evidence type="ECO:0000256" key="1">
    <source>
        <dbReference type="SAM" id="MobiDB-lite"/>
    </source>
</evidence>
<evidence type="ECO:0000313" key="3">
    <source>
        <dbReference type="EMBL" id="OMO65942.1"/>
    </source>
</evidence>
<evidence type="ECO:0000259" key="2">
    <source>
        <dbReference type="Pfam" id="PF07741"/>
    </source>
</evidence>
<dbReference type="Pfam" id="PF07741">
    <property type="entry name" value="BRF1"/>
    <property type="match status" value="1"/>
</dbReference>
<comment type="caution">
    <text evidence="3">The sequence shown here is derived from an EMBL/GenBank/DDBJ whole genome shotgun (WGS) entry which is preliminary data.</text>
</comment>
<sequence length="211" mass="24064">MVGKNVGALFSNLNKNGVLRKRKSRYESDDDDLSDIPDAEIAEYINNDTEMLFKKLVWEAMNKDYTKSYFSYSTFTSVTLHLTLKLVSQRKPRNPAMEKKSSSAKKAVGKRLEKGKGEDKENKKRLSSKINYDALKKLTGELEEVAENAKENDNDSNQSKQVETEQSNGTSSPDVGLASDDENYNDEFEPDDANIFSYGYDEEEEQCDYWD</sequence>
<feature type="compositionally biased region" description="Acidic residues" evidence="1">
    <location>
        <begin position="200"/>
        <end position="211"/>
    </location>
</feature>
<organism evidence="3 4">
    <name type="scientific">Corchorus olitorius</name>
    <dbReference type="NCBI Taxonomy" id="93759"/>
    <lineage>
        <taxon>Eukaryota</taxon>
        <taxon>Viridiplantae</taxon>
        <taxon>Streptophyta</taxon>
        <taxon>Embryophyta</taxon>
        <taxon>Tracheophyta</taxon>
        <taxon>Spermatophyta</taxon>
        <taxon>Magnoliopsida</taxon>
        <taxon>eudicotyledons</taxon>
        <taxon>Gunneridae</taxon>
        <taxon>Pentapetalae</taxon>
        <taxon>rosids</taxon>
        <taxon>malvids</taxon>
        <taxon>Malvales</taxon>
        <taxon>Malvaceae</taxon>
        <taxon>Grewioideae</taxon>
        <taxon>Apeibeae</taxon>
        <taxon>Corchorus</taxon>
    </lineage>
</organism>
<keyword evidence="4" id="KW-1185">Reference proteome</keyword>
<dbReference type="STRING" id="93759.A0A1R3H6I4"/>
<dbReference type="EMBL" id="AWUE01020795">
    <property type="protein sequence ID" value="OMO65942.1"/>
    <property type="molecule type" value="Genomic_DNA"/>
</dbReference>
<feature type="region of interest" description="Disordered" evidence="1">
    <location>
        <begin position="145"/>
        <end position="211"/>
    </location>
</feature>
<dbReference type="InterPro" id="IPR011665">
    <property type="entry name" value="BRF1_TBP-bd_dom"/>
</dbReference>
<accession>A0A1R3H6I4</accession>
<protein>
    <submittedName>
        <fullName evidence="3">Brf1-like TBP-binding protein</fullName>
    </submittedName>
</protein>
<dbReference type="Proteomes" id="UP000187203">
    <property type="component" value="Unassembled WGS sequence"/>
</dbReference>